<name>A0A845DZS7_9BACI</name>
<feature type="transmembrane region" description="Helical" evidence="3">
    <location>
        <begin position="49"/>
        <end position="70"/>
    </location>
</feature>
<dbReference type="InterPro" id="IPR016977">
    <property type="entry name" value="ComGF"/>
</dbReference>
<organism evidence="4 5">
    <name type="scientific">Halobacillus litoralis</name>
    <dbReference type="NCBI Taxonomy" id="45668"/>
    <lineage>
        <taxon>Bacteria</taxon>
        <taxon>Bacillati</taxon>
        <taxon>Bacillota</taxon>
        <taxon>Bacilli</taxon>
        <taxon>Bacillales</taxon>
        <taxon>Bacillaceae</taxon>
        <taxon>Halobacillus</taxon>
    </lineage>
</organism>
<dbReference type="EMBL" id="WMEZ01000001">
    <property type="protein sequence ID" value="MYL47973.1"/>
    <property type="molecule type" value="Genomic_DNA"/>
</dbReference>
<evidence type="ECO:0008006" key="6">
    <source>
        <dbReference type="Google" id="ProtNLM"/>
    </source>
</evidence>
<reference evidence="4 5" key="1">
    <citation type="submission" date="2019-11" db="EMBL/GenBank/DDBJ databases">
        <title>Genome sequences of 17 halophilic strains isolated from different environments.</title>
        <authorList>
            <person name="Furrow R.E."/>
        </authorList>
    </citation>
    <scope>NUCLEOTIDE SEQUENCE [LARGE SCALE GENOMIC DNA]</scope>
    <source>
        <strain evidence="4 5">22505_10_Sand</strain>
    </source>
</reference>
<sequence length="170" mass="19264">MKSLSSFNLRKNGSQGVPYGKTIEMKTRSSVCMTKGNRSSERAFTLSEVLISLMVTMILLSISVPLFSLLKGYDYYSELTVDQLSAVIQWEINQCRSYNVSDHSISLIDKQNRHIVMEQYGGIFRRTVDGSGHEALLQDVEAVSFTHGFPSILMEVEIHDQPYTRKIHLP</sequence>
<protein>
    <recommendedName>
        <fullName evidence="6">Competence protein ComGF</fullName>
    </recommendedName>
</protein>
<dbReference type="GO" id="GO:0030420">
    <property type="term" value="P:establishment of competence for transformation"/>
    <property type="evidence" value="ECO:0007669"/>
    <property type="project" value="UniProtKB-KW"/>
</dbReference>
<keyword evidence="3" id="KW-1133">Transmembrane helix</keyword>
<comment type="subcellular location">
    <subcellularLocation>
        <location evidence="1">Cell surface</location>
    </subcellularLocation>
</comment>
<keyword evidence="3" id="KW-0812">Transmembrane</keyword>
<evidence type="ECO:0000313" key="5">
    <source>
        <dbReference type="Proteomes" id="UP000447393"/>
    </source>
</evidence>
<dbReference type="AlphaFoldDB" id="A0A845DZS7"/>
<evidence type="ECO:0000256" key="3">
    <source>
        <dbReference type="SAM" id="Phobius"/>
    </source>
</evidence>
<dbReference type="InterPro" id="IPR012902">
    <property type="entry name" value="N_methyl_site"/>
</dbReference>
<dbReference type="GO" id="GO:0009986">
    <property type="term" value="C:cell surface"/>
    <property type="evidence" value="ECO:0007669"/>
    <property type="project" value="UniProtKB-SubCell"/>
</dbReference>
<dbReference type="Pfam" id="PF15980">
    <property type="entry name" value="ComGF"/>
    <property type="match status" value="1"/>
</dbReference>
<keyword evidence="3" id="KW-0472">Membrane</keyword>
<evidence type="ECO:0000313" key="4">
    <source>
        <dbReference type="EMBL" id="MYL47973.1"/>
    </source>
</evidence>
<evidence type="ECO:0000256" key="2">
    <source>
        <dbReference type="ARBA" id="ARBA00023287"/>
    </source>
</evidence>
<evidence type="ECO:0000256" key="1">
    <source>
        <dbReference type="ARBA" id="ARBA00004241"/>
    </source>
</evidence>
<keyword evidence="2" id="KW-0178">Competence</keyword>
<comment type="caution">
    <text evidence="4">The sequence shown here is derived from an EMBL/GenBank/DDBJ whole genome shotgun (WGS) entry which is preliminary data.</text>
</comment>
<dbReference type="Pfam" id="PF07963">
    <property type="entry name" value="N_methyl"/>
    <property type="match status" value="1"/>
</dbReference>
<dbReference type="Proteomes" id="UP000447393">
    <property type="component" value="Unassembled WGS sequence"/>
</dbReference>
<accession>A0A845DZS7</accession>
<proteinExistence type="predicted"/>
<gene>
    <name evidence="4" type="ORF">GLV98_00690</name>
</gene>